<comment type="similarity">
    <text evidence="1">Belongs to the XseB family.</text>
</comment>
<dbReference type="EC" id="3.1.11.6" evidence="6"/>
<evidence type="ECO:0000256" key="6">
    <source>
        <dbReference type="NCBIfam" id="TIGR01280"/>
    </source>
</evidence>
<keyword evidence="5" id="KW-0269">Exonuclease</keyword>
<evidence type="ECO:0000313" key="7">
    <source>
        <dbReference type="EMBL" id="MCC2189584.1"/>
    </source>
</evidence>
<protein>
    <recommendedName>
        <fullName evidence="6">Exodeoxyribonuclease VII small subunit</fullName>
        <ecNumber evidence="6">3.1.11.6</ecNumber>
    </recommendedName>
</protein>
<comment type="caution">
    <text evidence="7">The sequence shown here is derived from an EMBL/GenBank/DDBJ whole genome shotgun (WGS) entry which is preliminary data.</text>
</comment>
<dbReference type="SUPFAM" id="SSF116842">
    <property type="entry name" value="XseB-like"/>
    <property type="match status" value="1"/>
</dbReference>
<evidence type="ECO:0000256" key="1">
    <source>
        <dbReference type="ARBA" id="ARBA00009998"/>
    </source>
</evidence>
<evidence type="ECO:0000313" key="8">
    <source>
        <dbReference type="Proteomes" id="UP001197875"/>
    </source>
</evidence>
<keyword evidence="3" id="KW-0540">Nuclease</keyword>
<evidence type="ECO:0000256" key="4">
    <source>
        <dbReference type="ARBA" id="ARBA00022801"/>
    </source>
</evidence>
<dbReference type="Gene3D" id="1.10.287.1040">
    <property type="entry name" value="Exonuclease VII, small subunit"/>
    <property type="match status" value="1"/>
</dbReference>
<proteinExistence type="inferred from homology"/>
<name>A0AAE3J645_9FIRM</name>
<organism evidence="7 8">
    <name type="scientific">Fusicatenibacter faecihominis</name>
    <dbReference type="NCBI Taxonomy" id="2881276"/>
    <lineage>
        <taxon>Bacteria</taxon>
        <taxon>Bacillati</taxon>
        <taxon>Bacillota</taxon>
        <taxon>Clostridia</taxon>
        <taxon>Lachnospirales</taxon>
        <taxon>Lachnospiraceae</taxon>
        <taxon>Fusicatenibacter</taxon>
    </lineage>
</organism>
<keyword evidence="8" id="KW-1185">Reference proteome</keyword>
<dbReference type="Proteomes" id="UP001197875">
    <property type="component" value="Unassembled WGS sequence"/>
</dbReference>
<evidence type="ECO:0000256" key="2">
    <source>
        <dbReference type="ARBA" id="ARBA00022490"/>
    </source>
</evidence>
<dbReference type="InterPro" id="IPR037004">
    <property type="entry name" value="Exonuc_VII_ssu_sf"/>
</dbReference>
<dbReference type="EMBL" id="JAJEPR010000009">
    <property type="protein sequence ID" value="MCC2189584.1"/>
    <property type="molecule type" value="Genomic_DNA"/>
</dbReference>
<accession>A0AAE3J645</accession>
<sequence length="70" mass="7900">MAEQKEQTLEEIFGEMEGLLEALESREISLEDSFEKYKEGMALLKAAGEKIDTVEKAMLVLNDQGEADEF</sequence>
<dbReference type="Pfam" id="PF02609">
    <property type="entry name" value="Exonuc_VII_S"/>
    <property type="match status" value="1"/>
</dbReference>
<evidence type="ECO:0000256" key="5">
    <source>
        <dbReference type="ARBA" id="ARBA00022839"/>
    </source>
</evidence>
<dbReference type="RefSeq" id="WP_178044948.1">
    <property type="nucleotide sequence ID" value="NZ_JAJEPR010000009.1"/>
</dbReference>
<dbReference type="GO" id="GO:0009318">
    <property type="term" value="C:exodeoxyribonuclease VII complex"/>
    <property type="evidence" value="ECO:0007669"/>
    <property type="project" value="UniProtKB-UniRule"/>
</dbReference>
<dbReference type="InterPro" id="IPR003761">
    <property type="entry name" value="Exonuc_VII_S"/>
</dbReference>
<dbReference type="NCBIfam" id="TIGR01280">
    <property type="entry name" value="xseB"/>
    <property type="match status" value="1"/>
</dbReference>
<dbReference type="GO" id="GO:0008855">
    <property type="term" value="F:exodeoxyribonuclease VII activity"/>
    <property type="evidence" value="ECO:0007669"/>
    <property type="project" value="UniProtKB-UniRule"/>
</dbReference>
<evidence type="ECO:0000256" key="3">
    <source>
        <dbReference type="ARBA" id="ARBA00022722"/>
    </source>
</evidence>
<keyword evidence="2" id="KW-0963">Cytoplasm</keyword>
<keyword evidence="4 7" id="KW-0378">Hydrolase</keyword>
<dbReference type="AlphaFoldDB" id="A0AAE3J645"/>
<reference evidence="7 8" key="1">
    <citation type="submission" date="2021-10" db="EMBL/GenBank/DDBJ databases">
        <title>Anaerobic single-cell dispensing facilitates the cultivation of human gut bacteria.</title>
        <authorList>
            <person name="Afrizal A."/>
        </authorList>
    </citation>
    <scope>NUCLEOTIDE SEQUENCE [LARGE SCALE GENOMIC DNA]</scope>
    <source>
        <strain evidence="7 8">CLA-AA-H277</strain>
    </source>
</reference>
<dbReference type="GO" id="GO:0006308">
    <property type="term" value="P:DNA catabolic process"/>
    <property type="evidence" value="ECO:0007669"/>
    <property type="project" value="UniProtKB-UniRule"/>
</dbReference>
<gene>
    <name evidence="7" type="primary">xseB</name>
    <name evidence="7" type="ORF">LKD71_07165</name>
</gene>